<dbReference type="Proteomes" id="UP000055048">
    <property type="component" value="Unassembled WGS sequence"/>
</dbReference>
<gene>
    <name evidence="1" type="ORF">T05_5424</name>
</gene>
<sequence length="98" mass="12273">LRRELRLRLYFFKFRKFSIFRTICPRLRPGHRLRQFSKKISPLGHAFGNFKKTFALLRRGLRLRLYFFKFRKFSIFRTICPRLRPRHRLRQFSKKISP</sequence>
<comment type="caution">
    <text evidence="1">The sequence shown here is derived from an EMBL/GenBank/DDBJ whole genome shotgun (WGS) entry which is preliminary data.</text>
</comment>
<name>A0A0V0TEI9_9BILA</name>
<keyword evidence="2" id="KW-1185">Reference proteome</keyword>
<feature type="non-terminal residue" evidence="1">
    <location>
        <position position="1"/>
    </location>
</feature>
<evidence type="ECO:0000313" key="1">
    <source>
        <dbReference type="EMBL" id="KRX36999.1"/>
    </source>
</evidence>
<evidence type="ECO:0000313" key="2">
    <source>
        <dbReference type="Proteomes" id="UP000055048"/>
    </source>
</evidence>
<dbReference type="EMBL" id="JYDJ01000332">
    <property type="protein sequence ID" value="KRX36999.1"/>
    <property type="molecule type" value="Genomic_DNA"/>
</dbReference>
<organism evidence="1 2">
    <name type="scientific">Trichinella murrelli</name>
    <dbReference type="NCBI Taxonomy" id="144512"/>
    <lineage>
        <taxon>Eukaryota</taxon>
        <taxon>Metazoa</taxon>
        <taxon>Ecdysozoa</taxon>
        <taxon>Nematoda</taxon>
        <taxon>Enoplea</taxon>
        <taxon>Dorylaimia</taxon>
        <taxon>Trichinellida</taxon>
        <taxon>Trichinellidae</taxon>
        <taxon>Trichinella</taxon>
    </lineage>
</organism>
<accession>A0A0V0TEI9</accession>
<protein>
    <submittedName>
        <fullName evidence="1">Uncharacterized protein</fullName>
    </submittedName>
</protein>
<proteinExistence type="predicted"/>
<feature type="non-terminal residue" evidence="1">
    <location>
        <position position="98"/>
    </location>
</feature>
<dbReference type="AlphaFoldDB" id="A0A0V0TEI9"/>
<reference evidence="1 2" key="1">
    <citation type="submission" date="2015-01" db="EMBL/GenBank/DDBJ databases">
        <title>Evolution of Trichinella species and genotypes.</title>
        <authorList>
            <person name="Korhonen P.K."/>
            <person name="Edoardo P."/>
            <person name="Giuseppe L.R."/>
            <person name="Gasser R.B."/>
        </authorList>
    </citation>
    <scope>NUCLEOTIDE SEQUENCE [LARGE SCALE GENOMIC DNA]</scope>
    <source>
        <strain evidence="1">ISS417</strain>
    </source>
</reference>